<feature type="transmembrane region" description="Helical" evidence="1">
    <location>
        <begin position="124"/>
        <end position="145"/>
    </location>
</feature>
<keyword evidence="1" id="KW-0812">Transmembrane</keyword>
<reference evidence="4 6" key="2">
    <citation type="submission" date="2023-11" db="EMBL/GenBank/DDBJ databases">
        <title>MicrobeMod: A computational toolkit for identifying prokaryotic methylation and restriction-modification with nanopore sequencing.</title>
        <authorList>
            <person name="Crits-Christoph A."/>
            <person name="Kang S.C."/>
            <person name="Lee H."/>
            <person name="Ostrov N."/>
        </authorList>
    </citation>
    <scope>NUCLEOTIDE SEQUENCE [LARGE SCALE GENOMIC DNA]</scope>
    <source>
        <strain evidence="4 6">ATCC 23090</strain>
    </source>
</reference>
<keyword evidence="6" id="KW-1185">Reference proteome</keyword>
<evidence type="ECO:0000256" key="1">
    <source>
        <dbReference type="SAM" id="Phobius"/>
    </source>
</evidence>
<dbReference type="Proteomes" id="UP000183788">
    <property type="component" value="Unassembled WGS sequence"/>
</dbReference>
<protein>
    <submittedName>
        <fullName evidence="4">DUF4129 domain-containing protein</fullName>
    </submittedName>
</protein>
<accession>A0A1K1QB91</accession>
<evidence type="ECO:0000313" key="4">
    <source>
        <dbReference type="EMBL" id="WQG93109.1"/>
    </source>
</evidence>
<dbReference type="InterPro" id="IPR025403">
    <property type="entry name" value="TgpA-like_C"/>
</dbReference>
<dbReference type="Proteomes" id="UP001326715">
    <property type="component" value="Chromosome"/>
</dbReference>
<evidence type="ECO:0000313" key="6">
    <source>
        <dbReference type="Proteomes" id="UP001326715"/>
    </source>
</evidence>
<proteinExistence type="predicted"/>
<reference evidence="3 5" key="1">
    <citation type="submission" date="2016-11" db="EMBL/GenBank/DDBJ databases">
        <authorList>
            <person name="Jaros S."/>
            <person name="Januszkiewicz K."/>
            <person name="Wedrychowicz H."/>
        </authorList>
    </citation>
    <scope>NUCLEOTIDE SEQUENCE [LARGE SCALE GENOMIC DNA]</scope>
    <source>
        <strain evidence="3 5">DSM 784</strain>
    </source>
</reference>
<dbReference type="OrthoDB" id="5491447at2"/>
<evidence type="ECO:0000313" key="5">
    <source>
        <dbReference type="Proteomes" id="UP000183788"/>
    </source>
</evidence>
<dbReference type="EMBL" id="CP140154">
    <property type="protein sequence ID" value="WQG93109.1"/>
    <property type="molecule type" value="Genomic_DNA"/>
</dbReference>
<name>A0A1K1QB91_9BACT</name>
<dbReference type="STRING" id="1004.SAMN05661012_02651"/>
<organism evidence="3 5">
    <name type="scientific">Chitinophaga sancti</name>
    <dbReference type="NCBI Taxonomy" id="1004"/>
    <lineage>
        <taxon>Bacteria</taxon>
        <taxon>Pseudomonadati</taxon>
        <taxon>Bacteroidota</taxon>
        <taxon>Chitinophagia</taxon>
        <taxon>Chitinophagales</taxon>
        <taxon>Chitinophagaceae</taxon>
        <taxon>Chitinophaga</taxon>
    </lineage>
</organism>
<dbReference type="Pfam" id="PF13559">
    <property type="entry name" value="DUF4129"/>
    <property type="match status" value="1"/>
</dbReference>
<dbReference type="RefSeq" id="WP_072360713.1">
    <property type="nucleotide sequence ID" value="NZ_CBHWAX010000016.1"/>
</dbReference>
<sequence>MREGLKVLLIVFLLWPGGLFAQEIELDSTQLRDVLIPPVTADIDTAEAPATATYLYDRTVPMDADTIDDYDDASALLLRKVPAEVKDKFRKDKDLVYHQRPPKKPSDFRWLNAIVMGLMYFFKYSWWLIVLIILVAMGAAIFVYLRRNGYEFKRGKSAKVQEEVLLTEVEHDAGAYETQIQQAIAEGKLRLAVRLMYLQTIRILADKQIIEYSKEKTNAAYLRSLSQTPWHKLFARLTVDYEYIWYGEVPVSGDQFSTIQGQFKQFLNELGYIR</sequence>
<feature type="domain" description="Protein-glutamine gamma-glutamyltransferase-like C-terminal" evidence="2">
    <location>
        <begin position="197"/>
        <end position="257"/>
    </location>
</feature>
<keyword evidence="1" id="KW-0472">Membrane</keyword>
<gene>
    <name evidence="3" type="ORF">SAMN05661012_02651</name>
    <name evidence="4" type="ORF">SR876_16460</name>
</gene>
<keyword evidence="1" id="KW-1133">Transmembrane helix</keyword>
<evidence type="ECO:0000313" key="3">
    <source>
        <dbReference type="EMBL" id="SFW57218.1"/>
    </source>
</evidence>
<evidence type="ECO:0000259" key="2">
    <source>
        <dbReference type="Pfam" id="PF13559"/>
    </source>
</evidence>
<dbReference type="EMBL" id="FPIZ01000007">
    <property type="protein sequence ID" value="SFW57218.1"/>
    <property type="molecule type" value="Genomic_DNA"/>
</dbReference>
<dbReference type="AlphaFoldDB" id="A0A1K1QB91"/>